<evidence type="ECO:0000313" key="2">
    <source>
        <dbReference type="EMBL" id="KKC29105.1"/>
    </source>
</evidence>
<gene>
    <name evidence="2" type="ORF">CDSM653_01956</name>
</gene>
<dbReference type="Gene3D" id="3.30.1340.30">
    <property type="match status" value="1"/>
</dbReference>
<dbReference type="InterPro" id="IPR007055">
    <property type="entry name" value="BON_dom"/>
</dbReference>
<reference evidence="2 3" key="2">
    <citation type="journal article" date="2015" name="BMC Genomics">
        <title>Analysis of three genomes within the thermophilic bacterial species Caldanaerobacter subterraneus with a focus on carbon monoxide dehydrogenase evolution and hydrolase diversity.</title>
        <authorList>
            <person name="Sant'Anna F.H."/>
            <person name="Lebedinsky A.V."/>
            <person name="Sokolova T.G."/>
            <person name="Robb F.T."/>
            <person name="Gonzalez J.M."/>
        </authorList>
    </citation>
    <scope>NUCLEOTIDE SEQUENCE [LARGE SCALE GENOMIC DNA]</scope>
    <source>
        <strain evidence="2 3">DSM 12653</strain>
    </source>
</reference>
<organism evidence="2 3">
    <name type="scientific">Caldanaerobacter subterraneus subsp. pacificus DSM 12653</name>
    <dbReference type="NCBI Taxonomy" id="391606"/>
    <lineage>
        <taxon>Bacteria</taxon>
        <taxon>Bacillati</taxon>
        <taxon>Bacillota</taxon>
        <taxon>Clostridia</taxon>
        <taxon>Thermoanaerobacterales</taxon>
        <taxon>Thermoanaerobacteraceae</taxon>
        <taxon>Caldanaerobacter</taxon>
    </lineage>
</organism>
<dbReference type="RefSeq" id="WP_022587973.1">
    <property type="nucleotide sequence ID" value="NZ_ABXP02000106.1"/>
</dbReference>
<name>A0A0F5PKI5_9THEO</name>
<dbReference type="PROSITE" id="PS50914">
    <property type="entry name" value="BON"/>
    <property type="match status" value="1"/>
</dbReference>
<dbReference type="Proteomes" id="UP000010146">
    <property type="component" value="Unassembled WGS sequence"/>
</dbReference>
<accession>A0A0F5PKI5</accession>
<reference evidence="3" key="3">
    <citation type="submission" date="2015-02" db="EMBL/GenBank/DDBJ databases">
        <title>Genome analysis of three genomes within the thermophilic hydrogenogenic bacterial species Caldanaerobacter subterraneus.</title>
        <authorList>
            <person name="Sant'Anna F.H."/>
            <person name="Lebedinsky A."/>
            <person name="Sokolova T."/>
            <person name="Robb F.T."/>
            <person name="Gonzalez J.M."/>
        </authorList>
    </citation>
    <scope>NUCLEOTIDE SEQUENCE [LARGE SCALE GENOMIC DNA]</scope>
    <source>
        <strain evidence="3">DSM 12653</strain>
    </source>
</reference>
<reference evidence="2 3" key="1">
    <citation type="submission" date="2008-07" db="EMBL/GenBank/DDBJ databases">
        <authorList>
            <person name="Gonzalez J."/>
            <person name="Sokolova T."/>
            <person name="Ferriera S."/>
            <person name="Johnson J."/>
            <person name="Kravitz S."/>
            <person name="Beeson K."/>
            <person name="Sutton G."/>
            <person name="Rogers Y.-H."/>
            <person name="Friedman R."/>
            <person name="Frazier M."/>
            <person name="Venter J.C."/>
        </authorList>
    </citation>
    <scope>NUCLEOTIDE SEQUENCE [LARGE SCALE GENOMIC DNA]</scope>
    <source>
        <strain evidence="2 3">DSM 12653</strain>
    </source>
</reference>
<proteinExistence type="predicted"/>
<feature type="domain" description="BON" evidence="1">
    <location>
        <begin position="9"/>
        <end position="74"/>
    </location>
</feature>
<evidence type="ECO:0000313" key="3">
    <source>
        <dbReference type="Proteomes" id="UP000010146"/>
    </source>
</evidence>
<evidence type="ECO:0000259" key="1">
    <source>
        <dbReference type="PROSITE" id="PS50914"/>
    </source>
</evidence>
<dbReference type="AlphaFoldDB" id="A0A0F5PKI5"/>
<protein>
    <recommendedName>
        <fullName evidence="1">BON domain-containing protein</fullName>
    </recommendedName>
</protein>
<comment type="caution">
    <text evidence="2">The sequence shown here is derived from an EMBL/GenBank/DDBJ whole genome shotgun (WGS) entry which is preliminary data.</text>
</comment>
<dbReference type="EMBL" id="ABXP02000106">
    <property type="protein sequence ID" value="KKC29105.1"/>
    <property type="molecule type" value="Genomic_DNA"/>
</dbReference>
<dbReference type="Pfam" id="PF04972">
    <property type="entry name" value="BON"/>
    <property type="match status" value="1"/>
</dbReference>
<sequence>MNSSKGGKDDLLVNSVIQKLSRYDLNLPDLIITANNGVITLEGYVKNLEEKKLLSQIAESVEGVKKVIDEVKIR</sequence>